<feature type="domain" description="Fe/B12 periplasmic-binding" evidence="6">
    <location>
        <begin position="70"/>
        <end position="306"/>
    </location>
</feature>
<dbReference type="PANTHER" id="PTHR30532">
    <property type="entry name" value="IRON III DICITRATE-BINDING PERIPLASMIC PROTEIN"/>
    <property type="match status" value="1"/>
</dbReference>
<feature type="region of interest" description="Disordered" evidence="5">
    <location>
        <begin position="22"/>
        <end position="47"/>
    </location>
</feature>
<dbReference type="Pfam" id="PF01497">
    <property type="entry name" value="Peripla_BP_2"/>
    <property type="match status" value="1"/>
</dbReference>
<evidence type="ECO:0000256" key="5">
    <source>
        <dbReference type="SAM" id="MobiDB-lite"/>
    </source>
</evidence>
<dbReference type="GO" id="GO:0030288">
    <property type="term" value="C:outer membrane-bounded periplasmic space"/>
    <property type="evidence" value="ECO:0007669"/>
    <property type="project" value="TreeGrafter"/>
</dbReference>
<organism evidence="7 8">
    <name type="scientific">Lentzea fradiae</name>
    <dbReference type="NCBI Taxonomy" id="200378"/>
    <lineage>
        <taxon>Bacteria</taxon>
        <taxon>Bacillati</taxon>
        <taxon>Actinomycetota</taxon>
        <taxon>Actinomycetes</taxon>
        <taxon>Pseudonocardiales</taxon>
        <taxon>Pseudonocardiaceae</taxon>
        <taxon>Lentzea</taxon>
    </lineage>
</organism>
<dbReference type="Gene3D" id="3.40.50.1980">
    <property type="entry name" value="Nitrogenase molybdenum iron protein domain"/>
    <property type="match status" value="2"/>
</dbReference>
<keyword evidence="4" id="KW-0732">Signal</keyword>
<dbReference type="SUPFAM" id="SSF53807">
    <property type="entry name" value="Helical backbone' metal receptor"/>
    <property type="match status" value="1"/>
</dbReference>
<evidence type="ECO:0000256" key="3">
    <source>
        <dbReference type="ARBA" id="ARBA00022448"/>
    </source>
</evidence>
<evidence type="ECO:0000313" key="8">
    <source>
        <dbReference type="Proteomes" id="UP000199623"/>
    </source>
</evidence>
<dbReference type="InterPro" id="IPR002491">
    <property type="entry name" value="ABC_transptr_periplasmic_BD"/>
</dbReference>
<evidence type="ECO:0000256" key="4">
    <source>
        <dbReference type="ARBA" id="ARBA00022729"/>
    </source>
</evidence>
<feature type="compositionally biased region" description="Polar residues" evidence="5">
    <location>
        <begin position="22"/>
        <end position="32"/>
    </location>
</feature>
<keyword evidence="8" id="KW-1185">Reference proteome</keyword>
<dbReference type="STRING" id="200378.SAMN05216553_103450"/>
<gene>
    <name evidence="7" type="ORF">SAMN05216553_103450</name>
</gene>
<dbReference type="EMBL" id="FNCC01000003">
    <property type="protein sequence ID" value="SDF82340.1"/>
    <property type="molecule type" value="Genomic_DNA"/>
</dbReference>
<comment type="similarity">
    <text evidence="2">Belongs to the bacterial solute-binding protein 8 family.</text>
</comment>
<dbReference type="AlphaFoldDB" id="A0A1G7PA46"/>
<keyword evidence="3" id="KW-0813">Transport</keyword>
<feature type="compositionally biased region" description="Basic and acidic residues" evidence="5">
    <location>
        <begin position="34"/>
        <end position="47"/>
    </location>
</feature>
<evidence type="ECO:0000259" key="6">
    <source>
        <dbReference type="Pfam" id="PF01497"/>
    </source>
</evidence>
<reference evidence="8" key="1">
    <citation type="submission" date="2016-10" db="EMBL/GenBank/DDBJ databases">
        <authorList>
            <person name="Varghese N."/>
            <person name="Submissions S."/>
        </authorList>
    </citation>
    <scope>NUCLEOTIDE SEQUENCE [LARGE SCALE GENOMIC DNA]</scope>
    <source>
        <strain evidence="8">CGMCC 4.3506</strain>
    </source>
</reference>
<dbReference type="Proteomes" id="UP000199623">
    <property type="component" value="Unassembled WGS sequence"/>
</dbReference>
<dbReference type="RefSeq" id="WP_176946662.1">
    <property type="nucleotide sequence ID" value="NZ_FNCC01000003.1"/>
</dbReference>
<dbReference type="PROSITE" id="PS51257">
    <property type="entry name" value="PROKAR_LIPOPROTEIN"/>
    <property type="match status" value="1"/>
</dbReference>
<evidence type="ECO:0000256" key="1">
    <source>
        <dbReference type="ARBA" id="ARBA00004196"/>
    </source>
</evidence>
<comment type="subcellular location">
    <subcellularLocation>
        <location evidence="1">Cell envelope</location>
    </subcellularLocation>
</comment>
<accession>A0A1G7PA46</accession>
<evidence type="ECO:0000313" key="7">
    <source>
        <dbReference type="EMBL" id="SDF82340.1"/>
    </source>
</evidence>
<protein>
    <submittedName>
        <fullName evidence="7">Iron complex transport system substrate-binding protein</fullName>
    </submittedName>
</protein>
<dbReference type="InterPro" id="IPR051313">
    <property type="entry name" value="Bact_iron-sidero_bind"/>
</dbReference>
<proteinExistence type="inferred from homology"/>
<evidence type="ECO:0000256" key="2">
    <source>
        <dbReference type="ARBA" id="ARBA00008814"/>
    </source>
</evidence>
<dbReference type="PANTHER" id="PTHR30532:SF24">
    <property type="entry name" value="FERRIC ENTEROBACTIN-BINDING PERIPLASMIC PROTEIN FEPB"/>
    <property type="match status" value="1"/>
</dbReference>
<name>A0A1G7PA46_9PSEU</name>
<sequence>MRRTVAAVLLLGLVAGCGGNTDTTAEQGSGQWSFKDDRGKEVTAPERPQRVVAQVSAAGALKDFGIDVVGTFGPLKRADGTTDPEAGSIDPSKVTDVTGPGYGEIDFEKFAALDADLVVAGYYPEVTGLWHLTAEFEEKVLKVAPTVGIGQSKIKLPEGIKRFQELAKSLGADTESAKVKADEEAFTKAAERLKAVGAKMTAANQKIQVVAGDPKLFYVAVPARNPDLDWYASELGLPLFTPENPDAEGGGYFQSLSWENSATYKEHVLMWDTRQHVLDPEKMKEGHPVFQSLPAVQANRFVEWNAVAPLSYSSYAAIMNKLADQLEEVLAR</sequence>
<dbReference type="GO" id="GO:1901678">
    <property type="term" value="P:iron coordination entity transport"/>
    <property type="evidence" value="ECO:0007669"/>
    <property type="project" value="UniProtKB-ARBA"/>
</dbReference>